<dbReference type="RefSeq" id="WP_117316207.1">
    <property type="nucleotide sequence ID" value="NZ_QQSW01000006.1"/>
</dbReference>
<evidence type="ECO:0000259" key="13">
    <source>
        <dbReference type="Pfam" id="PF17243"/>
    </source>
</evidence>
<dbReference type="InterPro" id="IPR035243">
    <property type="entry name" value="TamA_POTRA_Dom_1"/>
</dbReference>
<gene>
    <name evidence="14" type="ORF">EV688_10140</name>
</gene>
<dbReference type="AlphaFoldDB" id="A0A4R2KZ81"/>
<dbReference type="InterPro" id="IPR000184">
    <property type="entry name" value="Bac_surfAg_D15"/>
</dbReference>
<dbReference type="Gene3D" id="3.10.20.310">
    <property type="entry name" value="membrane protein fhac"/>
    <property type="match status" value="3"/>
</dbReference>
<organism evidence="14 15">
    <name type="scientific">Chromatocurvus halotolerans</name>
    <dbReference type="NCBI Taxonomy" id="1132028"/>
    <lineage>
        <taxon>Bacteria</taxon>
        <taxon>Pseudomonadati</taxon>
        <taxon>Pseudomonadota</taxon>
        <taxon>Gammaproteobacteria</taxon>
        <taxon>Cellvibrionales</taxon>
        <taxon>Halieaceae</taxon>
        <taxon>Chromatocurvus</taxon>
    </lineage>
</organism>
<evidence type="ECO:0000256" key="9">
    <source>
        <dbReference type="ARBA" id="ARBA00033063"/>
    </source>
</evidence>
<dbReference type="Pfam" id="PF01103">
    <property type="entry name" value="Omp85"/>
    <property type="match status" value="1"/>
</dbReference>
<name>A0A4R2KZ81_9GAMM</name>
<evidence type="ECO:0000256" key="6">
    <source>
        <dbReference type="ARBA" id="ARBA00022729"/>
    </source>
</evidence>
<sequence length="585" mass="63886">MPRLALAVLLLLAGIVCPVTAADVPLTVRVSGVSGELRSNVEAHLGILAASDRRSGGPAALTEKAIRRLHKAAGEEIEAALKPYGFYSPEISGSLVEDGKGWRASYSIDPGAETRLREVVIAIEGEGQSQPTLRARVAKTSLASGARLNHPAYETLKNSLRNDAYALGYLDSGFRRSSIRVYPDQQVADLALVLDTGPRFYFGEITVEQDILSSAFIDKFVSIRAGEPFEPRRLTNLQLALTDSPYFSQVEVTIQRDQAQDNRVPVRVATTASKSQRYETSVGYGTDTGPRGGAGVLWRRINQHGHQFRTDFRLSAIQSTLASQYKIPIGDVGAEYLDFTADAAQRSLNDVDATSYAVGSSLNQNRWGGRRRLSLALRHEVWAFGNNPNEDATLLTPGLEYSRIVADDLLFTRQGYSTKFSVSGAMEEVLSDTSFLQAKVSGRYIRPLGPNGRLLVRGEYGATMTDEFNRLPASQRFFNGGAQNVRGYGFEELSPRDDQRNLIGGRYLGTASVEVDYLVYGNIGLALFVDAGNASNSADINWKSAAGIGLRYKSPVGMFRLDFAHPFDDPDSSFAFHISFGPDLQ</sequence>
<dbReference type="OrthoDB" id="9803054at2"/>
<dbReference type="GO" id="GO:0009279">
    <property type="term" value="C:cell outer membrane"/>
    <property type="evidence" value="ECO:0007669"/>
    <property type="project" value="UniProtKB-SubCell"/>
</dbReference>
<comment type="similarity">
    <text evidence="2">Belongs to the TamA family.</text>
</comment>
<comment type="subunit">
    <text evidence="10">Interacts with TamB to form the translocation and assembly module (TAM).</text>
</comment>
<evidence type="ECO:0000256" key="7">
    <source>
        <dbReference type="ARBA" id="ARBA00023136"/>
    </source>
</evidence>
<dbReference type="PANTHER" id="PTHR12815">
    <property type="entry name" value="SORTING AND ASSEMBLY MACHINERY SAMM50 PROTEIN FAMILY MEMBER"/>
    <property type="match status" value="1"/>
</dbReference>
<dbReference type="EMBL" id="SLWX01000001">
    <property type="protein sequence ID" value="TCO78227.1"/>
    <property type="molecule type" value="Genomic_DNA"/>
</dbReference>
<keyword evidence="6 11" id="KW-0732">Signal</keyword>
<dbReference type="InterPro" id="IPR039910">
    <property type="entry name" value="D15-like"/>
</dbReference>
<evidence type="ECO:0000256" key="10">
    <source>
        <dbReference type="ARBA" id="ARBA00093548"/>
    </source>
</evidence>
<feature type="signal peptide" evidence="11">
    <location>
        <begin position="1"/>
        <end position="21"/>
    </location>
</feature>
<evidence type="ECO:0000256" key="1">
    <source>
        <dbReference type="ARBA" id="ARBA00004442"/>
    </source>
</evidence>
<dbReference type="Pfam" id="PF17243">
    <property type="entry name" value="POTRA_TamA_1"/>
    <property type="match status" value="1"/>
</dbReference>
<evidence type="ECO:0000256" key="2">
    <source>
        <dbReference type="ARBA" id="ARBA00010248"/>
    </source>
</evidence>
<evidence type="ECO:0000256" key="11">
    <source>
        <dbReference type="SAM" id="SignalP"/>
    </source>
</evidence>
<dbReference type="Proteomes" id="UP000294980">
    <property type="component" value="Unassembled WGS sequence"/>
</dbReference>
<evidence type="ECO:0000313" key="14">
    <source>
        <dbReference type="EMBL" id="TCO78227.1"/>
    </source>
</evidence>
<dbReference type="Gene3D" id="2.40.160.50">
    <property type="entry name" value="membrane protein fhac: a member of the omp85/tpsb transporter family"/>
    <property type="match status" value="1"/>
</dbReference>
<protein>
    <recommendedName>
        <fullName evidence="3">Translocation and assembly module subunit TamA</fullName>
    </recommendedName>
    <alternativeName>
        <fullName evidence="9">Autotransporter assembly factor TamA</fullName>
    </alternativeName>
</protein>
<evidence type="ECO:0000256" key="3">
    <source>
        <dbReference type="ARBA" id="ARBA00015419"/>
    </source>
</evidence>
<evidence type="ECO:0000256" key="5">
    <source>
        <dbReference type="ARBA" id="ARBA00022692"/>
    </source>
</evidence>
<evidence type="ECO:0000313" key="15">
    <source>
        <dbReference type="Proteomes" id="UP000294980"/>
    </source>
</evidence>
<keyword evidence="4" id="KW-1134">Transmembrane beta strand</keyword>
<reference evidence="14 15" key="1">
    <citation type="submission" date="2019-03" db="EMBL/GenBank/DDBJ databases">
        <title>Genomic Encyclopedia of Type Strains, Phase IV (KMG-IV): sequencing the most valuable type-strain genomes for metagenomic binning, comparative biology and taxonomic classification.</title>
        <authorList>
            <person name="Goeker M."/>
        </authorList>
    </citation>
    <scope>NUCLEOTIDE SEQUENCE [LARGE SCALE GENOMIC DNA]</scope>
    <source>
        <strain evidence="14 15">DSM 23344</strain>
    </source>
</reference>
<accession>A0A4R2KZ81</accession>
<comment type="subcellular location">
    <subcellularLocation>
        <location evidence="1">Cell outer membrane</location>
    </subcellularLocation>
</comment>
<keyword evidence="15" id="KW-1185">Reference proteome</keyword>
<dbReference type="GO" id="GO:0097347">
    <property type="term" value="C:TAM protein secretion complex"/>
    <property type="evidence" value="ECO:0007669"/>
    <property type="project" value="TreeGrafter"/>
</dbReference>
<evidence type="ECO:0000256" key="8">
    <source>
        <dbReference type="ARBA" id="ARBA00023237"/>
    </source>
</evidence>
<comment type="caution">
    <text evidence="14">The sequence shown here is derived from an EMBL/GenBank/DDBJ whole genome shotgun (WGS) entry which is preliminary data.</text>
</comment>
<keyword evidence="7" id="KW-0472">Membrane</keyword>
<feature type="domain" description="TamA POTRA" evidence="13">
    <location>
        <begin position="28"/>
        <end position="110"/>
    </location>
</feature>
<evidence type="ECO:0000256" key="4">
    <source>
        <dbReference type="ARBA" id="ARBA00022452"/>
    </source>
</evidence>
<evidence type="ECO:0000259" key="12">
    <source>
        <dbReference type="Pfam" id="PF01103"/>
    </source>
</evidence>
<keyword evidence="5" id="KW-0812">Transmembrane</keyword>
<dbReference type="PANTHER" id="PTHR12815:SF47">
    <property type="entry name" value="TRANSLOCATION AND ASSEMBLY MODULE SUBUNIT TAMA"/>
    <property type="match status" value="1"/>
</dbReference>
<dbReference type="GO" id="GO:0009306">
    <property type="term" value="P:protein secretion"/>
    <property type="evidence" value="ECO:0007669"/>
    <property type="project" value="TreeGrafter"/>
</dbReference>
<feature type="domain" description="Bacterial surface antigen (D15)" evidence="12">
    <location>
        <begin position="383"/>
        <end position="580"/>
    </location>
</feature>
<proteinExistence type="inferred from homology"/>
<keyword evidence="8" id="KW-0998">Cell outer membrane</keyword>
<feature type="chain" id="PRO_5020732554" description="Translocation and assembly module subunit TamA" evidence="11">
    <location>
        <begin position="22"/>
        <end position="585"/>
    </location>
</feature>